<dbReference type="Pfam" id="PF04542">
    <property type="entry name" value="Sigma70_r2"/>
    <property type="match status" value="1"/>
</dbReference>
<dbReference type="Gene3D" id="1.10.10.10">
    <property type="entry name" value="Winged helix-like DNA-binding domain superfamily/Winged helix DNA-binding domain"/>
    <property type="match status" value="1"/>
</dbReference>
<dbReference type="InterPro" id="IPR007627">
    <property type="entry name" value="RNA_pol_sigma70_r2"/>
</dbReference>
<protein>
    <submittedName>
        <fullName evidence="7">RNA polymerase sigma factor</fullName>
    </submittedName>
</protein>
<dbReference type="AlphaFoldDB" id="A0A437MXB1"/>
<dbReference type="OrthoDB" id="7268940at2"/>
<feature type="domain" description="RNA polymerase sigma-70 region 2" evidence="5">
    <location>
        <begin position="24"/>
        <end position="78"/>
    </location>
</feature>
<comment type="similarity">
    <text evidence="1">Belongs to the sigma-70 factor family. ECF subfamily.</text>
</comment>
<accession>A0A437MXB1</accession>
<dbReference type="InterPro" id="IPR013324">
    <property type="entry name" value="RNA_pol_sigma_r3/r4-like"/>
</dbReference>
<evidence type="ECO:0000313" key="7">
    <source>
        <dbReference type="EMBL" id="RVU02302.1"/>
    </source>
</evidence>
<dbReference type="Gene3D" id="1.10.1740.10">
    <property type="match status" value="1"/>
</dbReference>
<reference evidence="7 8" key="1">
    <citation type="submission" date="2019-01" db="EMBL/GenBank/DDBJ databases">
        <authorList>
            <person name="Chen W.-M."/>
        </authorList>
    </citation>
    <scope>NUCLEOTIDE SEQUENCE [LARGE SCALE GENOMIC DNA]</scope>
    <source>
        <strain evidence="7 8">FSY-9</strain>
    </source>
</reference>
<dbReference type="GO" id="GO:0016987">
    <property type="term" value="F:sigma factor activity"/>
    <property type="evidence" value="ECO:0007669"/>
    <property type="project" value="UniProtKB-KW"/>
</dbReference>
<keyword evidence="2" id="KW-0805">Transcription regulation</keyword>
<proteinExistence type="inferred from homology"/>
<keyword evidence="3" id="KW-0731">Sigma factor</keyword>
<gene>
    <name evidence="7" type="ORF">EOE18_17215</name>
</gene>
<organism evidence="7 8">
    <name type="scientific">Novosphingobium umbonatum</name>
    <dbReference type="NCBI Taxonomy" id="1908524"/>
    <lineage>
        <taxon>Bacteria</taxon>
        <taxon>Pseudomonadati</taxon>
        <taxon>Pseudomonadota</taxon>
        <taxon>Alphaproteobacteria</taxon>
        <taxon>Sphingomonadales</taxon>
        <taxon>Sphingomonadaceae</taxon>
        <taxon>Novosphingobium</taxon>
    </lineage>
</organism>
<dbReference type="PANTHER" id="PTHR43133">
    <property type="entry name" value="RNA POLYMERASE ECF-TYPE SIGMA FACTO"/>
    <property type="match status" value="1"/>
</dbReference>
<evidence type="ECO:0000259" key="6">
    <source>
        <dbReference type="Pfam" id="PF08281"/>
    </source>
</evidence>
<evidence type="ECO:0000259" key="5">
    <source>
        <dbReference type="Pfam" id="PF04542"/>
    </source>
</evidence>
<evidence type="ECO:0000256" key="2">
    <source>
        <dbReference type="ARBA" id="ARBA00023015"/>
    </source>
</evidence>
<dbReference type="InterPro" id="IPR014284">
    <property type="entry name" value="RNA_pol_sigma-70_dom"/>
</dbReference>
<evidence type="ECO:0000313" key="8">
    <source>
        <dbReference type="Proteomes" id="UP000282837"/>
    </source>
</evidence>
<evidence type="ECO:0000256" key="4">
    <source>
        <dbReference type="ARBA" id="ARBA00023163"/>
    </source>
</evidence>
<dbReference type="NCBIfam" id="TIGR02937">
    <property type="entry name" value="sigma70-ECF"/>
    <property type="match status" value="1"/>
</dbReference>
<evidence type="ECO:0000256" key="3">
    <source>
        <dbReference type="ARBA" id="ARBA00023082"/>
    </source>
</evidence>
<sequence length="190" mass="21460">MSWLRDIDRWFIAQVLPHAAAYRARAAYFCGAEEAEDLVQEAYARVLKTPDYRTISTPRAFVLTIVHHLALERLRRARVVRIEALACLDALDMPDPSPDAFAVAAGRSELQHWLVMIDSLPPQCARVMRMRKVQGLSPAAIAEELSISISTVEKHIAKGLALITIGRREHEARLEEACRPESRPRNITRN</sequence>
<dbReference type="SUPFAM" id="SSF88946">
    <property type="entry name" value="Sigma2 domain of RNA polymerase sigma factors"/>
    <property type="match status" value="1"/>
</dbReference>
<dbReference type="Pfam" id="PF08281">
    <property type="entry name" value="Sigma70_r4_2"/>
    <property type="match status" value="1"/>
</dbReference>
<keyword evidence="8" id="KW-1185">Reference proteome</keyword>
<comment type="caution">
    <text evidence="7">The sequence shown here is derived from an EMBL/GenBank/DDBJ whole genome shotgun (WGS) entry which is preliminary data.</text>
</comment>
<dbReference type="SUPFAM" id="SSF88659">
    <property type="entry name" value="Sigma3 and sigma4 domains of RNA polymerase sigma factors"/>
    <property type="match status" value="1"/>
</dbReference>
<evidence type="ECO:0000256" key="1">
    <source>
        <dbReference type="ARBA" id="ARBA00010641"/>
    </source>
</evidence>
<feature type="domain" description="RNA polymerase sigma factor 70 region 4 type 2" evidence="6">
    <location>
        <begin position="115"/>
        <end position="161"/>
    </location>
</feature>
<dbReference type="GO" id="GO:0006352">
    <property type="term" value="P:DNA-templated transcription initiation"/>
    <property type="evidence" value="ECO:0007669"/>
    <property type="project" value="InterPro"/>
</dbReference>
<dbReference type="InterPro" id="IPR013325">
    <property type="entry name" value="RNA_pol_sigma_r2"/>
</dbReference>
<dbReference type="InterPro" id="IPR036388">
    <property type="entry name" value="WH-like_DNA-bd_sf"/>
</dbReference>
<dbReference type="EMBL" id="SACO01000021">
    <property type="protein sequence ID" value="RVU02302.1"/>
    <property type="molecule type" value="Genomic_DNA"/>
</dbReference>
<name>A0A437MXB1_9SPHN</name>
<dbReference type="GO" id="GO:0003677">
    <property type="term" value="F:DNA binding"/>
    <property type="evidence" value="ECO:0007669"/>
    <property type="project" value="InterPro"/>
</dbReference>
<dbReference type="InterPro" id="IPR013249">
    <property type="entry name" value="RNA_pol_sigma70_r4_t2"/>
</dbReference>
<dbReference type="InterPro" id="IPR039425">
    <property type="entry name" value="RNA_pol_sigma-70-like"/>
</dbReference>
<dbReference type="Proteomes" id="UP000282837">
    <property type="component" value="Unassembled WGS sequence"/>
</dbReference>
<dbReference type="PANTHER" id="PTHR43133:SF63">
    <property type="entry name" value="RNA POLYMERASE SIGMA FACTOR FECI-RELATED"/>
    <property type="match status" value="1"/>
</dbReference>
<keyword evidence="4" id="KW-0804">Transcription</keyword>
<dbReference type="RefSeq" id="WP_127711811.1">
    <property type="nucleotide sequence ID" value="NZ_SACO01000021.1"/>
</dbReference>